<evidence type="ECO:0000313" key="2">
    <source>
        <dbReference type="EMBL" id="DAF43490.1"/>
    </source>
</evidence>
<reference evidence="2" key="1">
    <citation type="journal article" date="2021" name="Proc. Natl. Acad. Sci. U.S.A.">
        <title>A Catalog of Tens of Thousands of Viruses from Human Metagenomes Reveals Hidden Associations with Chronic Diseases.</title>
        <authorList>
            <person name="Tisza M.J."/>
            <person name="Buck C.B."/>
        </authorList>
    </citation>
    <scope>NUCLEOTIDE SEQUENCE</scope>
    <source>
        <strain evidence="2">CtKFg29</strain>
    </source>
</reference>
<dbReference type="EMBL" id="BK032507">
    <property type="protein sequence ID" value="DAF43490.1"/>
    <property type="molecule type" value="Genomic_DNA"/>
</dbReference>
<evidence type="ECO:0000256" key="1">
    <source>
        <dbReference type="SAM" id="MobiDB-lite"/>
    </source>
</evidence>
<feature type="compositionally biased region" description="Basic and acidic residues" evidence="1">
    <location>
        <begin position="111"/>
        <end position="131"/>
    </location>
</feature>
<organism evidence="2">
    <name type="scientific">Myoviridae sp. ctKFg29</name>
    <dbReference type="NCBI Taxonomy" id="2827675"/>
    <lineage>
        <taxon>Viruses</taxon>
        <taxon>Duplodnaviria</taxon>
        <taxon>Heunggongvirae</taxon>
        <taxon>Uroviricota</taxon>
        <taxon>Caudoviricetes</taxon>
    </lineage>
</organism>
<sequence length="138" mass="15418">MDCRLKTMPYEIDGHELTLSCNMNVLADLQEQYGDVEELLDSERSMRSYLRLLAAMINNALREQGKAASYTAEAIGQRIDFREFRRTSGDVFDLLVSSVIDPDAPEEAAQPEEKAPEENEKNAVTSEDDRTASTSPGI</sequence>
<proteinExistence type="predicted"/>
<accession>A0A8S5RYL6</accession>
<name>A0A8S5RYL6_9CAUD</name>
<protein>
    <submittedName>
        <fullName evidence="2">Tail tube protein</fullName>
    </submittedName>
</protein>
<feature type="region of interest" description="Disordered" evidence="1">
    <location>
        <begin position="101"/>
        <end position="138"/>
    </location>
</feature>